<organism evidence="2">
    <name type="scientific">Borely moumouvirus</name>
    <dbReference type="NCBI Taxonomy" id="2712067"/>
    <lineage>
        <taxon>Viruses</taxon>
        <taxon>Varidnaviria</taxon>
        <taxon>Bamfordvirae</taxon>
        <taxon>Nucleocytoviricota</taxon>
        <taxon>Megaviricetes</taxon>
        <taxon>Imitervirales</taxon>
        <taxon>Mimiviridae</taxon>
        <taxon>Megamimivirinae</taxon>
        <taxon>Moumouvirus</taxon>
    </lineage>
</organism>
<proteinExistence type="predicted"/>
<dbReference type="SUPFAM" id="SSF54236">
    <property type="entry name" value="Ubiquitin-like"/>
    <property type="match status" value="1"/>
</dbReference>
<dbReference type="Pfam" id="PF14560">
    <property type="entry name" value="Ubiquitin_2"/>
    <property type="match status" value="1"/>
</dbReference>
<dbReference type="EMBL" id="MN175499">
    <property type="protein sequence ID" value="QID06432.1"/>
    <property type="molecule type" value="Genomic_DNA"/>
</dbReference>
<evidence type="ECO:0000259" key="1">
    <source>
        <dbReference type="Pfam" id="PF14560"/>
    </source>
</evidence>
<sequence>MENDIKEIFVFHKSKFYSIDVDFNTKVMDLKEKIYKFTYLSPNYQKIGVVSDKNNLKDGQKFFIISDVDDSRTLYDIGFSYGDRIYVINKNLFN</sequence>
<dbReference type="Gene3D" id="3.10.20.90">
    <property type="entry name" value="Phosphatidylinositol 3-kinase Catalytic Subunit, Chain A, domain 1"/>
    <property type="match status" value="1"/>
</dbReference>
<protein>
    <submittedName>
        <fullName evidence="2">Ubiquitin-like domain-containing protein</fullName>
    </submittedName>
</protein>
<evidence type="ECO:0000313" key="2">
    <source>
        <dbReference type="EMBL" id="QID06432.1"/>
    </source>
</evidence>
<name>A0A6G6AC75_9VIRU</name>
<accession>A0A6G6AC75</accession>
<dbReference type="InterPro" id="IPR029071">
    <property type="entry name" value="Ubiquitin-like_domsf"/>
</dbReference>
<feature type="domain" description="Ubiquitin-like" evidence="1">
    <location>
        <begin position="16"/>
        <end position="91"/>
    </location>
</feature>
<dbReference type="InterPro" id="IPR000626">
    <property type="entry name" value="Ubiquitin-like_dom"/>
</dbReference>
<reference evidence="2" key="1">
    <citation type="submission" date="2019-07" db="EMBL/GenBank/DDBJ databases">
        <title>The discovery of a new lineage B mimivirus raises questions about particles surface fibrils.</title>
        <authorList>
            <person name="Silva L.K.S."/>
            <person name="Rodrigues R.A.L."/>
            <person name="Andrade A.C.S.P."/>
            <person name="Hikida H."/>
            <person name="Andreani J."/>
            <person name="Levasseur A."/>
            <person name="La Scola B."/>
            <person name="Abrahao J.S."/>
        </authorList>
    </citation>
    <scope>NUCLEOTIDE SEQUENCE</scope>
    <source>
        <strain evidence="2">B60</strain>
    </source>
</reference>